<dbReference type="PANTHER" id="PTHR19432:SF37">
    <property type="entry name" value="SOLUTE CARRIER FAMILY 45 MEMBER 3"/>
    <property type="match status" value="1"/>
</dbReference>
<dbReference type="AlphaFoldDB" id="A0AAV2SDI8"/>
<comment type="caution">
    <text evidence="7">The sequence shown here is derived from an EMBL/GenBank/DDBJ whole genome shotgun (WGS) entry which is preliminary data.</text>
</comment>
<evidence type="ECO:0000256" key="6">
    <source>
        <dbReference type="SAM" id="Phobius"/>
    </source>
</evidence>
<evidence type="ECO:0000256" key="1">
    <source>
        <dbReference type="ARBA" id="ARBA00004141"/>
    </source>
</evidence>
<name>A0AAV2SDI8_MEGNR</name>
<evidence type="ECO:0000313" key="8">
    <source>
        <dbReference type="Proteomes" id="UP001497623"/>
    </source>
</evidence>
<evidence type="ECO:0000256" key="2">
    <source>
        <dbReference type="ARBA" id="ARBA00022448"/>
    </source>
</evidence>
<dbReference type="SUPFAM" id="SSF103473">
    <property type="entry name" value="MFS general substrate transporter"/>
    <property type="match status" value="1"/>
</dbReference>
<evidence type="ECO:0000256" key="5">
    <source>
        <dbReference type="ARBA" id="ARBA00023136"/>
    </source>
</evidence>
<keyword evidence="8" id="KW-1185">Reference proteome</keyword>
<reference evidence="7 8" key="1">
    <citation type="submission" date="2024-05" db="EMBL/GenBank/DDBJ databases">
        <authorList>
            <person name="Wallberg A."/>
        </authorList>
    </citation>
    <scope>NUCLEOTIDE SEQUENCE [LARGE SCALE GENOMIC DNA]</scope>
</reference>
<gene>
    <name evidence="7" type="ORF">MNOR_LOCUS35378</name>
</gene>
<dbReference type="InterPro" id="IPR036259">
    <property type="entry name" value="MFS_trans_sf"/>
</dbReference>
<keyword evidence="3 6" id="KW-0812">Transmembrane</keyword>
<sequence length="259" mass="28459">MSLWVPYQLINLPSKTWRRICEAPVVLRRLFLTEFFGWMSILCHNVFFTNFVGQYIYGGLPDAPEHTELAILYDEGVRMGSWGLFLHSLIACVYALVIQQPLIYLFGDRFVFIGGSAVFAVAMMATIVSPNIYFLIIVTSLSGIGFAAITSTPNTLVTLYNTNKQVWMWDDSRDMSSSVSGSAPANSHHGMAADISILDTAFYLSQIVLSAFMGPVVEAAGSSLAYMVVSAGTALLSVYCATRVVFSEGDLRNIQSGHF</sequence>
<feature type="transmembrane region" description="Helical" evidence="6">
    <location>
        <begin position="197"/>
        <end position="217"/>
    </location>
</feature>
<dbReference type="PANTHER" id="PTHR19432">
    <property type="entry name" value="SUGAR TRANSPORTER"/>
    <property type="match status" value="1"/>
</dbReference>
<evidence type="ECO:0000313" key="7">
    <source>
        <dbReference type="EMBL" id="CAL4181064.1"/>
    </source>
</evidence>
<keyword evidence="5 6" id="KW-0472">Membrane</keyword>
<feature type="transmembrane region" description="Helical" evidence="6">
    <location>
        <begin position="77"/>
        <end position="98"/>
    </location>
</feature>
<feature type="transmembrane region" description="Helical" evidence="6">
    <location>
        <begin position="134"/>
        <end position="160"/>
    </location>
</feature>
<keyword evidence="2" id="KW-0813">Transport</keyword>
<dbReference type="GO" id="GO:0016020">
    <property type="term" value="C:membrane"/>
    <property type="evidence" value="ECO:0007669"/>
    <property type="project" value="UniProtKB-SubCell"/>
</dbReference>
<proteinExistence type="predicted"/>
<feature type="transmembrane region" description="Helical" evidence="6">
    <location>
        <begin position="35"/>
        <end position="57"/>
    </location>
</feature>
<dbReference type="EMBL" id="CAXKWB010058738">
    <property type="protein sequence ID" value="CAL4181064.1"/>
    <property type="molecule type" value="Genomic_DNA"/>
</dbReference>
<feature type="transmembrane region" description="Helical" evidence="6">
    <location>
        <begin position="223"/>
        <end position="246"/>
    </location>
</feature>
<dbReference type="GO" id="GO:0008506">
    <property type="term" value="F:sucrose:proton symporter activity"/>
    <property type="evidence" value="ECO:0007669"/>
    <property type="project" value="TreeGrafter"/>
</dbReference>
<protein>
    <submittedName>
        <fullName evidence="7">Uncharacterized protein</fullName>
    </submittedName>
</protein>
<evidence type="ECO:0000256" key="4">
    <source>
        <dbReference type="ARBA" id="ARBA00022989"/>
    </source>
</evidence>
<organism evidence="7 8">
    <name type="scientific">Meganyctiphanes norvegica</name>
    <name type="common">Northern krill</name>
    <name type="synonym">Thysanopoda norvegica</name>
    <dbReference type="NCBI Taxonomy" id="48144"/>
    <lineage>
        <taxon>Eukaryota</taxon>
        <taxon>Metazoa</taxon>
        <taxon>Ecdysozoa</taxon>
        <taxon>Arthropoda</taxon>
        <taxon>Crustacea</taxon>
        <taxon>Multicrustacea</taxon>
        <taxon>Malacostraca</taxon>
        <taxon>Eumalacostraca</taxon>
        <taxon>Eucarida</taxon>
        <taxon>Euphausiacea</taxon>
        <taxon>Euphausiidae</taxon>
        <taxon>Meganyctiphanes</taxon>
    </lineage>
</organism>
<keyword evidence="4 6" id="KW-1133">Transmembrane helix</keyword>
<dbReference type="Proteomes" id="UP001497623">
    <property type="component" value="Unassembled WGS sequence"/>
</dbReference>
<comment type="subcellular location">
    <subcellularLocation>
        <location evidence="1">Membrane</location>
        <topology evidence="1">Multi-pass membrane protein</topology>
    </subcellularLocation>
</comment>
<evidence type="ECO:0000256" key="3">
    <source>
        <dbReference type="ARBA" id="ARBA00022692"/>
    </source>
</evidence>
<accession>A0AAV2SDI8</accession>